<gene>
    <name evidence="2" type="ORF">ACHAW5_004139</name>
</gene>
<proteinExistence type="predicted"/>
<protein>
    <recommendedName>
        <fullName evidence="4">C2 NT-type domain-containing protein</fullName>
    </recommendedName>
</protein>
<feature type="region of interest" description="Disordered" evidence="1">
    <location>
        <begin position="234"/>
        <end position="298"/>
    </location>
</feature>
<evidence type="ECO:0000313" key="2">
    <source>
        <dbReference type="EMBL" id="KAL3784054.1"/>
    </source>
</evidence>
<comment type="caution">
    <text evidence="2">The sequence shown here is derived from an EMBL/GenBank/DDBJ whole genome shotgun (WGS) entry which is preliminary data.</text>
</comment>
<name>A0ABD3P8A1_9STRA</name>
<feature type="compositionally biased region" description="Low complexity" evidence="1">
    <location>
        <begin position="244"/>
        <end position="253"/>
    </location>
</feature>
<keyword evidence="3" id="KW-1185">Reference proteome</keyword>
<dbReference type="EMBL" id="JALLAZ020000943">
    <property type="protein sequence ID" value="KAL3784054.1"/>
    <property type="molecule type" value="Genomic_DNA"/>
</dbReference>
<reference evidence="2 3" key="1">
    <citation type="submission" date="2024-10" db="EMBL/GenBank/DDBJ databases">
        <title>Updated reference genomes for cyclostephanoid diatoms.</title>
        <authorList>
            <person name="Roberts W.R."/>
            <person name="Alverson A.J."/>
        </authorList>
    </citation>
    <scope>NUCLEOTIDE SEQUENCE [LARGE SCALE GENOMIC DNA]</scope>
    <source>
        <strain evidence="2 3">AJA276-08</strain>
    </source>
</reference>
<accession>A0ABD3P8A1</accession>
<feature type="compositionally biased region" description="Basic and acidic residues" evidence="1">
    <location>
        <begin position="234"/>
        <end position="243"/>
    </location>
</feature>
<evidence type="ECO:0000313" key="3">
    <source>
        <dbReference type="Proteomes" id="UP001530315"/>
    </source>
</evidence>
<evidence type="ECO:0008006" key="4">
    <source>
        <dbReference type="Google" id="ProtNLM"/>
    </source>
</evidence>
<dbReference type="AlphaFoldDB" id="A0ABD3P8A1"/>
<evidence type="ECO:0000256" key="1">
    <source>
        <dbReference type="SAM" id="MobiDB-lite"/>
    </source>
</evidence>
<dbReference type="Proteomes" id="UP001530315">
    <property type="component" value="Unassembled WGS sequence"/>
</dbReference>
<sequence length="766" mass="84471">MPALSDDSPSTQNPEDLRVTIALLGLTGLTHRSRKSENGSHHMARLLRLGGKRTYAAVNHNCEVASSSNASSSPPAPVMVMVWLRRNESDGRSTTTPKFLCSYPVTEESFDDQGNAVSWSCTWPYETSLIDFDFSSEQERTVAIGVGLSIPGMREIQPLGVATVIIPENDKSEWNLSVSVDPMKQKRLLGKFSKPKYCEYSISPSTVFSMKLRVTRKASALRLYDVLVEKETTGHSCDDDASKTDATSTSSKESTPELLGINSSFDGAKPARISVQDSNTSSTSKDEEHFTAKDQESKAKKAAEIVPLTKQTLVSLHRQPMPAAIQYFSDKARKEKSMRKNAKTMEALKISKTATVEIIDETACPDSSDSLSVKSDCSLDNFFKDPLGQITQIDGVVLFPTCDIGGSNQWRDVPSMEMTLPQVKPDVIQMYSQDIQQPDQQQCPAQMCDVGNDKTSLADLVFIRGKSHNSDATADDAVHSLQSSCEIPLMEIVVPQGKSGVICEDNVSMGGLDIGQLHHQTHDIAPNKFSLAEVVFIHRNSNNSDSTCSVFTEVCSVVEPPQKKMITPRRPPWASKDILKMKKEKQDKTVIAMRTKLRLQKMKSSGYCKETSPRLALNQMPSSSRNSLMNNGFDVDGEKVELLDGEEDRFELKITTVDGEIEQDLHTQVTCGTMDEDLLTFASSMDGTEVPTRRDYASQKRWTTVFEHAAEGCSDILRCGILSEETFDGDDMASSVAFQFARCNSNESTVYSDTSYTTNCNDSGVF</sequence>
<feature type="compositionally biased region" description="Basic and acidic residues" evidence="1">
    <location>
        <begin position="284"/>
        <end position="298"/>
    </location>
</feature>
<organism evidence="2 3">
    <name type="scientific">Stephanodiscus triporus</name>
    <dbReference type="NCBI Taxonomy" id="2934178"/>
    <lineage>
        <taxon>Eukaryota</taxon>
        <taxon>Sar</taxon>
        <taxon>Stramenopiles</taxon>
        <taxon>Ochrophyta</taxon>
        <taxon>Bacillariophyta</taxon>
        <taxon>Coscinodiscophyceae</taxon>
        <taxon>Thalassiosirophycidae</taxon>
        <taxon>Stephanodiscales</taxon>
        <taxon>Stephanodiscaceae</taxon>
        <taxon>Stephanodiscus</taxon>
    </lineage>
</organism>